<feature type="region of interest" description="Disordered" evidence="2">
    <location>
        <begin position="299"/>
        <end position="319"/>
    </location>
</feature>
<dbReference type="OrthoDB" id="9984693at2759"/>
<reference evidence="4 5" key="1">
    <citation type="submission" date="2017-10" db="EMBL/GenBank/DDBJ databases">
        <title>Comparative genomics in systemic dimorphic fungi from Ajellomycetaceae.</title>
        <authorList>
            <person name="Munoz J.F."/>
            <person name="Mcewen J.G."/>
            <person name="Clay O.K."/>
            <person name="Cuomo C.A."/>
        </authorList>
    </citation>
    <scope>NUCLEOTIDE SEQUENCE [LARGE SCALE GENOMIC DNA]</scope>
    <source>
        <strain evidence="4 5">UAMH130</strain>
    </source>
</reference>
<proteinExistence type="predicted"/>
<feature type="transmembrane region" description="Helical" evidence="3">
    <location>
        <begin position="561"/>
        <end position="584"/>
    </location>
</feature>
<evidence type="ECO:0000256" key="1">
    <source>
        <dbReference type="ARBA" id="ARBA00023136"/>
    </source>
</evidence>
<dbReference type="GO" id="GO:0016020">
    <property type="term" value="C:membrane"/>
    <property type="evidence" value="ECO:0007669"/>
    <property type="project" value="GOC"/>
</dbReference>
<comment type="caution">
    <text evidence="4">The sequence shown here is derived from an EMBL/GenBank/DDBJ whole genome shotgun (WGS) entry which is preliminary data.</text>
</comment>
<protein>
    <recommendedName>
        <fullName evidence="6">Calcineurin-like phosphoesterase domain-containing protein</fullName>
    </recommendedName>
</protein>
<accession>A0A2B7WVY9</accession>
<dbReference type="PANTHER" id="PTHR13315">
    <property type="entry name" value="METALLO PHOSPHOESTERASE RELATED"/>
    <property type="match status" value="1"/>
</dbReference>
<organism evidence="4 5">
    <name type="scientific">Blastomyces parvus</name>
    <dbReference type="NCBI Taxonomy" id="2060905"/>
    <lineage>
        <taxon>Eukaryota</taxon>
        <taxon>Fungi</taxon>
        <taxon>Dikarya</taxon>
        <taxon>Ascomycota</taxon>
        <taxon>Pezizomycotina</taxon>
        <taxon>Eurotiomycetes</taxon>
        <taxon>Eurotiomycetidae</taxon>
        <taxon>Onygenales</taxon>
        <taxon>Ajellomycetaceae</taxon>
        <taxon>Blastomyces</taxon>
    </lineage>
</organism>
<dbReference type="AlphaFoldDB" id="A0A2B7WVY9"/>
<keyword evidence="3" id="KW-1133">Transmembrane helix</keyword>
<dbReference type="EMBL" id="PDNC01000081">
    <property type="protein sequence ID" value="PGH00743.1"/>
    <property type="molecule type" value="Genomic_DNA"/>
</dbReference>
<dbReference type="Proteomes" id="UP000224080">
    <property type="component" value="Unassembled WGS sequence"/>
</dbReference>
<dbReference type="InterPro" id="IPR033308">
    <property type="entry name" value="PGAP5/Cdc1/Ted1"/>
</dbReference>
<dbReference type="SUPFAM" id="SSF56300">
    <property type="entry name" value="Metallo-dependent phosphatases"/>
    <property type="match status" value="1"/>
</dbReference>
<evidence type="ECO:0000256" key="3">
    <source>
        <dbReference type="SAM" id="Phobius"/>
    </source>
</evidence>
<keyword evidence="3" id="KW-0812">Transmembrane</keyword>
<evidence type="ECO:0008006" key="6">
    <source>
        <dbReference type="Google" id="ProtNLM"/>
    </source>
</evidence>
<dbReference type="STRING" id="2060905.A0A2B7WVY9"/>
<evidence type="ECO:0000313" key="4">
    <source>
        <dbReference type="EMBL" id="PGH00743.1"/>
    </source>
</evidence>
<evidence type="ECO:0000313" key="5">
    <source>
        <dbReference type="Proteomes" id="UP000224080"/>
    </source>
</evidence>
<keyword evidence="1 3" id="KW-0472">Membrane</keyword>
<dbReference type="PANTHER" id="PTHR13315:SF1">
    <property type="entry name" value="PROTEIN TED1"/>
    <property type="match status" value="1"/>
</dbReference>
<dbReference type="InterPro" id="IPR029052">
    <property type="entry name" value="Metallo-depent_PP-like"/>
</dbReference>
<evidence type="ECO:0000256" key="2">
    <source>
        <dbReference type="SAM" id="MobiDB-lite"/>
    </source>
</evidence>
<name>A0A2B7WVY9_9EURO</name>
<dbReference type="GO" id="GO:0006506">
    <property type="term" value="P:GPI anchor biosynthetic process"/>
    <property type="evidence" value="ECO:0007669"/>
    <property type="project" value="InterPro"/>
</dbReference>
<keyword evidence="5" id="KW-1185">Reference proteome</keyword>
<gene>
    <name evidence="4" type="ORF">GX51_05624</name>
</gene>
<feature type="transmembrane region" description="Helical" evidence="3">
    <location>
        <begin position="12"/>
        <end position="31"/>
    </location>
</feature>
<feature type="compositionally biased region" description="Low complexity" evidence="2">
    <location>
        <begin position="299"/>
        <end position="318"/>
    </location>
</feature>
<sequence length="635" mass="70585">MSFPTTIRRLLPSLLPVSITLIVYLYLYPIFHGCNFPPTASSASSNLSSPPPILNTLRQHVDIPHLDTTLYTPRAPFRLLVLADPQLEGDSSLPNPNNRLLKRLARHWEAITSADTWPGVLLAALQSVRDTLLFDIPRSLRAIRKRIDLFGNDFYLAHIYRSVHWWSKPTHVTVLGDLIGSQWVTDGEFEWRAWRYWNRVFRGGIRVDDEITVTGREDVHGKDVKVVEDLVLDVQGEDGSVRSGGPWENRIINVAGNHDVGYAGDITDARMERFDKAFGRANWDMRFQYRATVPDNFTTTSEGGATTTPPTKPAIGAPSSTTVPSIHVIVLNSLLLDTPAFYPSIQKHTYDYLNDVIQRRSHPVGEQSAFTLLLTHLPLHKREGVCIDAPYFRFYDQDDPRATEDRPARFKAGGLREQNHLSDHASYNGILQGLFGMSGDPHAAAGGMGRKGLVLTGHDHVGCDVVHYVNRSVTTGDDPEGGEVPGWSWAATRYPRSGSSHSPPSLPFPDGTPNIREITLRSMMGAYGGNAGFLSLWFDSDPSVQEWKYEISTCRLGVQHIWWATHILAIVTAILLVVSAWLSVRDRLFGSPASEAAVGSKAKGIKNEVIGNKANELQRVPKMRKGLPREDPTGD</sequence>
<dbReference type="GO" id="GO:0005783">
    <property type="term" value="C:endoplasmic reticulum"/>
    <property type="evidence" value="ECO:0007669"/>
    <property type="project" value="TreeGrafter"/>
</dbReference>